<dbReference type="Proteomes" id="UP000076268">
    <property type="component" value="Unassembled WGS sequence"/>
</dbReference>
<gene>
    <name evidence="1" type="ORF">AXX12_07185</name>
</gene>
<keyword evidence="2" id="KW-1185">Reference proteome</keyword>
<protein>
    <recommendedName>
        <fullName evidence="3">DUF1015 domain-containing protein</fullName>
    </recommendedName>
</protein>
<accession>A0A154BQI1</accession>
<reference evidence="1 2" key="1">
    <citation type="submission" date="2016-02" db="EMBL/GenBank/DDBJ databases">
        <title>Anaerosporomusa subterraneum gen. nov., sp. nov., a spore-forming obligate anaerobe isolated from saprolite.</title>
        <authorList>
            <person name="Choi J.K."/>
            <person name="Shah M."/>
            <person name="Yee N."/>
        </authorList>
    </citation>
    <scope>NUCLEOTIDE SEQUENCE [LARGE SCALE GENOMIC DNA]</scope>
    <source>
        <strain evidence="1 2">RU4</strain>
    </source>
</reference>
<dbReference type="STRING" id="1794912.AXX12_07185"/>
<comment type="caution">
    <text evidence="1">The sequence shown here is derived from an EMBL/GenBank/DDBJ whole genome shotgun (WGS) entry which is preliminary data.</text>
</comment>
<organism evidence="1 2">
    <name type="scientific">Anaerosporomusa subterranea</name>
    <dbReference type="NCBI Taxonomy" id="1794912"/>
    <lineage>
        <taxon>Bacteria</taxon>
        <taxon>Bacillati</taxon>
        <taxon>Bacillota</taxon>
        <taxon>Negativicutes</taxon>
        <taxon>Acetonemataceae</taxon>
        <taxon>Anaerosporomusa</taxon>
    </lineage>
</organism>
<dbReference type="PIRSF" id="PIRSF033563">
    <property type="entry name" value="UCP033563"/>
    <property type="match status" value="1"/>
</dbReference>
<dbReference type="RefSeq" id="WP_066241278.1">
    <property type="nucleotide sequence ID" value="NZ_LSGP01000017.1"/>
</dbReference>
<dbReference type="InterPro" id="IPR008323">
    <property type="entry name" value="UCP033563"/>
</dbReference>
<proteinExistence type="predicted"/>
<dbReference type="Pfam" id="PF06245">
    <property type="entry name" value="DUF1015"/>
    <property type="match status" value="1"/>
</dbReference>
<dbReference type="PANTHER" id="PTHR36454:SF1">
    <property type="entry name" value="DUF1015 DOMAIN-CONTAINING PROTEIN"/>
    <property type="match status" value="1"/>
</dbReference>
<sequence length="415" mass="46305">MAIVKPLRGLRPLPEHAAQVASLPYDVMDSNEARDIVKQNPNSFLRVTKSEVDLPPDVDSHTAVVYQKAQQNLDEFVAKGLLRQDQTPCYYVYKQKFGEHEQIGLTAVVSVDEYEKGIIRKHELTRPDKEQDRVDHILATGAQTGPVFMTYKDNEAVNALLASAMITPPEVAFTADDGIFHSLYVVSDPKLVFAIEQAFAAVDLLYIADGHHRSAAAARARDQRRSQNPNHTGQEDYNFFLAVAFPHTMMKIMDYNRVVSDLAGLTEAEFLNQVSQKFLVTVWEDGAMKPSQPQTFGLYLAGRWYKLTARPEAVPTDSLTGRLDVSILQDSLLAPILDIQDVRTDKRIGFVGGIRGMAELEKLVDSGRFAAAFSLYPTAIEDLMAIADANEIMPPKSTWFEPKLRDAMVVHLIGR</sequence>
<evidence type="ECO:0000313" key="1">
    <source>
        <dbReference type="EMBL" id="KYZ76217.1"/>
    </source>
</evidence>
<dbReference type="OrthoDB" id="9781616at2"/>
<dbReference type="EMBL" id="LSGP01000017">
    <property type="protein sequence ID" value="KYZ76217.1"/>
    <property type="molecule type" value="Genomic_DNA"/>
</dbReference>
<evidence type="ECO:0000313" key="2">
    <source>
        <dbReference type="Proteomes" id="UP000076268"/>
    </source>
</evidence>
<dbReference type="PANTHER" id="PTHR36454">
    <property type="entry name" value="LMO2823 PROTEIN"/>
    <property type="match status" value="1"/>
</dbReference>
<evidence type="ECO:0008006" key="3">
    <source>
        <dbReference type="Google" id="ProtNLM"/>
    </source>
</evidence>
<dbReference type="AlphaFoldDB" id="A0A154BQI1"/>
<name>A0A154BQI1_ANASB</name>